<proteinExistence type="predicted"/>
<evidence type="ECO:0000313" key="2">
    <source>
        <dbReference type="Proteomes" id="UP000241818"/>
    </source>
</evidence>
<keyword evidence="2" id="KW-1185">Reference proteome</keyword>
<protein>
    <submittedName>
        <fullName evidence="1">Uncharacterized protein</fullName>
    </submittedName>
</protein>
<evidence type="ECO:0000313" key="1">
    <source>
        <dbReference type="EMBL" id="PSS15317.1"/>
    </source>
</evidence>
<name>A0A2T3AZ26_AMORE</name>
<accession>A0A2T3AZ26</accession>
<dbReference type="AlphaFoldDB" id="A0A2T3AZ26"/>
<reference evidence="1 2" key="1">
    <citation type="journal article" date="2018" name="New Phytol.">
        <title>Comparative genomics and transcriptomics depict ericoid mycorrhizal fungi as versatile saprotrophs and plant mutualists.</title>
        <authorList>
            <person name="Martino E."/>
            <person name="Morin E."/>
            <person name="Grelet G.A."/>
            <person name="Kuo A."/>
            <person name="Kohler A."/>
            <person name="Daghino S."/>
            <person name="Barry K.W."/>
            <person name="Cichocki N."/>
            <person name="Clum A."/>
            <person name="Dockter R.B."/>
            <person name="Hainaut M."/>
            <person name="Kuo R.C."/>
            <person name="LaButti K."/>
            <person name="Lindahl B.D."/>
            <person name="Lindquist E.A."/>
            <person name="Lipzen A."/>
            <person name="Khouja H.R."/>
            <person name="Magnuson J."/>
            <person name="Murat C."/>
            <person name="Ohm R.A."/>
            <person name="Singer S.W."/>
            <person name="Spatafora J.W."/>
            <person name="Wang M."/>
            <person name="Veneault-Fourrey C."/>
            <person name="Henrissat B."/>
            <person name="Grigoriev I.V."/>
            <person name="Martin F.M."/>
            <person name="Perotto S."/>
        </authorList>
    </citation>
    <scope>NUCLEOTIDE SEQUENCE [LARGE SCALE GENOMIC DNA]</scope>
    <source>
        <strain evidence="1 2">ATCC 22711</strain>
    </source>
</reference>
<dbReference type="InParanoid" id="A0A2T3AZ26"/>
<dbReference type="Proteomes" id="UP000241818">
    <property type="component" value="Unassembled WGS sequence"/>
</dbReference>
<dbReference type="RefSeq" id="XP_024719916.1">
    <property type="nucleotide sequence ID" value="XM_024865863.1"/>
</dbReference>
<dbReference type="EMBL" id="KZ679013">
    <property type="protein sequence ID" value="PSS15317.1"/>
    <property type="molecule type" value="Genomic_DNA"/>
</dbReference>
<dbReference type="GeneID" id="36573944"/>
<gene>
    <name evidence="1" type="ORF">M430DRAFT_29296</name>
</gene>
<organism evidence="1 2">
    <name type="scientific">Amorphotheca resinae ATCC 22711</name>
    <dbReference type="NCBI Taxonomy" id="857342"/>
    <lineage>
        <taxon>Eukaryota</taxon>
        <taxon>Fungi</taxon>
        <taxon>Dikarya</taxon>
        <taxon>Ascomycota</taxon>
        <taxon>Pezizomycotina</taxon>
        <taxon>Leotiomycetes</taxon>
        <taxon>Helotiales</taxon>
        <taxon>Amorphothecaceae</taxon>
        <taxon>Amorphotheca</taxon>
    </lineage>
</organism>
<sequence>MDTSNVERLVAMFFNLSEDEKDRFTEIIFSDRNDDAQNEYDASEMEFDSGASNNNPISAALTKLLRDLIATDNSTTPVAKPVTVARYATYALEEASRPFPPSVRNILLREWAMDLKLWPQNKSTLQEQALVSTGLLYNHIITVLDNELEKLQTKLISEPIANSTDLNDNKFSTLKDMKDALVVNLTVLFQDVRNVILAQPPASGSLQTLSLCLERDKNLTLEQRREIDAIDTFEERHDAIWDEWRTHWSTENGTQQNAEAAWDDLEKRLEAFVDREMADAVQAAAPVEDLM</sequence>